<dbReference type="AlphaFoldDB" id="A0A7C3IG12"/>
<comment type="similarity">
    <text evidence="1">Belongs to the PspA/Vipp/IM30 family.</text>
</comment>
<dbReference type="InterPro" id="IPR007157">
    <property type="entry name" value="PspA_VIPP1"/>
</dbReference>
<sequence length="232" mass="26540">MGIFSRLKTLISSNVNDMINKAENPEKMLNQLIIDMNEQLIESKKAVAMAIADEKKLERETLNQQAQAQEWERKAMLAVRAGQDDLAKEALLRKQEYENNYVEYKKQWEAQKASVEKLKESLKDLQNKIEEAQRKKNLLIARAKRAEAQQKIQNTISNVTGNKSAFEAFDRMAQKVDQLEAEADAAKELEDFSKDTNLEKRFAALEKSDASADLMLMELKEKMKALPDNSSN</sequence>
<dbReference type="PANTHER" id="PTHR31088">
    <property type="entry name" value="MEMBRANE-ASSOCIATED PROTEIN VIPP1, CHLOROPLASTIC"/>
    <property type="match status" value="1"/>
</dbReference>
<organism evidence="3">
    <name type="scientific">Gracilinema caldarium</name>
    <dbReference type="NCBI Taxonomy" id="215591"/>
    <lineage>
        <taxon>Bacteria</taxon>
        <taxon>Pseudomonadati</taxon>
        <taxon>Spirochaetota</taxon>
        <taxon>Spirochaetia</taxon>
        <taxon>Spirochaetales</taxon>
        <taxon>Breznakiellaceae</taxon>
        <taxon>Gracilinema</taxon>
    </lineage>
</organism>
<gene>
    <name evidence="3" type="ORF">ENS59_01410</name>
</gene>
<dbReference type="Pfam" id="PF04012">
    <property type="entry name" value="PspA_IM30"/>
    <property type="match status" value="1"/>
</dbReference>
<evidence type="ECO:0000256" key="1">
    <source>
        <dbReference type="ARBA" id="ARBA00043985"/>
    </source>
</evidence>
<evidence type="ECO:0000256" key="2">
    <source>
        <dbReference type="SAM" id="Coils"/>
    </source>
</evidence>
<accession>A0A7C3IG12</accession>
<dbReference type="PANTHER" id="PTHR31088:SF6">
    <property type="entry name" value="PHAGE SHOCK PROTEIN A"/>
    <property type="match status" value="1"/>
</dbReference>
<dbReference type="EMBL" id="DSVL01000044">
    <property type="protein sequence ID" value="HFH28161.1"/>
    <property type="molecule type" value="Genomic_DNA"/>
</dbReference>
<protein>
    <submittedName>
        <fullName evidence="3">PspA/IM30 family protein</fullName>
    </submittedName>
</protein>
<reference evidence="3" key="1">
    <citation type="journal article" date="2020" name="mSystems">
        <title>Genome- and Community-Level Interaction Insights into Carbon Utilization and Element Cycling Functions of Hydrothermarchaeota in Hydrothermal Sediment.</title>
        <authorList>
            <person name="Zhou Z."/>
            <person name="Liu Y."/>
            <person name="Xu W."/>
            <person name="Pan J."/>
            <person name="Luo Z.H."/>
            <person name="Li M."/>
        </authorList>
    </citation>
    <scope>NUCLEOTIDE SEQUENCE [LARGE SCALE GENOMIC DNA]</scope>
    <source>
        <strain evidence="3">SpSt-503</strain>
    </source>
</reference>
<keyword evidence="2" id="KW-0175">Coiled coil</keyword>
<proteinExistence type="inferred from homology"/>
<feature type="coiled-coil region" evidence="2">
    <location>
        <begin position="52"/>
        <end position="196"/>
    </location>
</feature>
<name>A0A7C3IG12_9SPIR</name>
<evidence type="ECO:0000313" key="3">
    <source>
        <dbReference type="EMBL" id="HFH28161.1"/>
    </source>
</evidence>
<comment type="caution">
    <text evidence="3">The sequence shown here is derived from an EMBL/GenBank/DDBJ whole genome shotgun (WGS) entry which is preliminary data.</text>
</comment>